<sequence length="115" mass="12798">MLPRQLRVRKSQIPQIMTKGRSFFSPLVSLKVVASPVPTALTVFTVVVSAKVEPTAVGRNKIKRRLRHIIYKNKKFIKLGWQVVVLASPKASTALFSALEQDILYLLAKAGLSNK</sequence>
<keyword evidence="4 6" id="KW-0378">Hydrolase</keyword>
<comment type="function">
    <text evidence="6">RNaseP catalyzes the removal of the 5'-leader sequence from pre-tRNA to produce the mature 5'-terminus. It can also cleave other RNA substrates such as 4.5S RNA. The protein component plays an auxiliary but essential role in vivo by binding to the 5'-leader sequence and broadening the substrate specificity of the ribozyme.</text>
</comment>
<comment type="similarity">
    <text evidence="6">Belongs to the RnpA family.</text>
</comment>
<comment type="caution">
    <text evidence="8">The sequence shown here is derived from an EMBL/GenBank/DDBJ whole genome shotgun (WGS) entry which is preliminary data.</text>
</comment>
<evidence type="ECO:0000256" key="7">
    <source>
        <dbReference type="NCBIfam" id="TIGR00188"/>
    </source>
</evidence>
<gene>
    <name evidence="6" type="primary">rnpA</name>
    <name evidence="8" type="ORF">A2571_00735</name>
</gene>
<dbReference type="GO" id="GO:0030677">
    <property type="term" value="C:ribonuclease P complex"/>
    <property type="evidence" value="ECO:0007669"/>
    <property type="project" value="TreeGrafter"/>
</dbReference>
<name>A0A1G2QEP3_9BACT</name>
<keyword evidence="5 6" id="KW-0694">RNA-binding</keyword>
<dbReference type="Proteomes" id="UP000177043">
    <property type="component" value="Unassembled WGS sequence"/>
</dbReference>
<protein>
    <recommendedName>
        <fullName evidence="6 7">Ribonuclease P protein component</fullName>
        <shortName evidence="6">RNase P protein</shortName>
        <shortName evidence="6">RNaseP protein</shortName>
        <ecNumber evidence="6 7">3.1.26.5</ecNumber>
    </recommendedName>
    <alternativeName>
        <fullName evidence="6">Protein C5</fullName>
    </alternativeName>
</protein>
<reference evidence="8 9" key="1">
    <citation type="journal article" date="2016" name="Nat. Commun.">
        <title>Thousands of microbial genomes shed light on interconnected biogeochemical processes in an aquifer system.</title>
        <authorList>
            <person name="Anantharaman K."/>
            <person name="Brown C.T."/>
            <person name="Hug L.A."/>
            <person name="Sharon I."/>
            <person name="Castelle C.J."/>
            <person name="Probst A.J."/>
            <person name="Thomas B.C."/>
            <person name="Singh A."/>
            <person name="Wilkins M.J."/>
            <person name="Karaoz U."/>
            <person name="Brodie E.L."/>
            <person name="Williams K.H."/>
            <person name="Hubbard S.S."/>
            <person name="Banfield J.F."/>
        </authorList>
    </citation>
    <scope>NUCLEOTIDE SEQUENCE [LARGE SCALE GENOMIC DNA]</scope>
</reference>
<evidence type="ECO:0000256" key="5">
    <source>
        <dbReference type="ARBA" id="ARBA00022884"/>
    </source>
</evidence>
<evidence type="ECO:0000256" key="6">
    <source>
        <dbReference type="HAMAP-Rule" id="MF_00227"/>
    </source>
</evidence>
<dbReference type="GO" id="GO:0004526">
    <property type="term" value="F:ribonuclease P activity"/>
    <property type="evidence" value="ECO:0007669"/>
    <property type="project" value="UniProtKB-UniRule"/>
</dbReference>
<proteinExistence type="inferred from homology"/>
<comment type="subunit">
    <text evidence="6">Consists of a catalytic RNA component (M1 or rnpB) and a protein subunit.</text>
</comment>
<dbReference type="GO" id="GO:0001682">
    <property type="term" value="P:tRNA 5'-leader removal"/>
    <property type="evidence" value="ECO:0007669"/>
    <property type="project" value="UniProtKB-UniRule"/>
</dbReference>
<dbReference type="PANTHER" id="PTHR33992">
    <property type="entry name" value="RIBONUCLEASE P PROTEIN COMPONENT"/>
    <property type="match status" value="1"/>
</dbReference>
<comment type="catalytic activity">
    <reaction evidence="6">
        <text>Endonucleolytic cleavage of RNA, removing 5'-extranucleotides from tRNA precursor.</text>
        <dbReference type="EC" id="3.1.26.5"/>
    </reaction>
</comment>
<dbReference type="InterPro" id="IPR000100">
    <property type="entry name" value="RNase_P"/>
</dbReference>
<keyword evidence="1 6" id="KW-0819">tRNA processing</keyword>
<dbReference type="AlphaFoldDB" id="A0A1G2QEP3"/>
<dbReference type="NCBIfam" id="TIGR00188">
    <property type="entry name" value="rnpA"/>
    <property type="match status" value="1"/>
</dbReference>
<dbReference type="EMBL" id="MHTJ01000002">
    <property type="protein sequence ID" value="OHA58893.1"/>
    <property type="molecule type" value="Genomic_DNA"/>
</dbReference>
<organism evidence="8 9">
    <name type="scientific">Candidatus Vogelbacteria bacterium RIFOXYD1_FULL_44_32</name>
    <dbReference type="NCBI Taxonomy" id="1802438"/>
    <lineage>
        <taxon>Bacteria</taxon>
        <taxon>Candidatus Vogeliibacteriota</taxon>
    </lineage>
</organism>
<dbReference type="InterPro" id="IPR020568">
    <property type="entry name" value="Ribosomal_Su5_D2-typ_SF"/>
</dbReference>
<dbReference type="HAMAP" id="MF_00227">
    <property type="entry name" value="RNase_P"/>
    <property type="match status" value="1"/>
</dbReference>
<dbReference type="InterPro" id="IPR014721">
    <property type="entry name" value="Ribsml_uS5_D2-typ_fold_subgr"/>
</dbReference>
<evidence type="ECO:0000313" key="8">
    <source>
        <dbReference type="EMBL" id="OHA58893.1"/>
    </source>
</evidence>
<keyword evidence="2 6" id="KW-0540">Nuclease</keyword>
<dbReference type="Pfam" id="PF00825">
    <property type="entry name" value="Ribonuclease_P"/>
    <property type="match status" value="1"/>
</dbReference>
<dbReference type="STRING" id="1802438.A2571_00735"/>
<dbReference type="GO" id="GO:0000049">
    <property type="term" value="F:tRNA binding"/>
    <property type="evidence" value="ECO:0007669"/>
    <property type="project" value="UniProtKB-UniRule"/>
</dbReference>
<evidence type="ECO:0000256" key="2">
    <source>
        <dbReference type="ARBA" id="ARBA00022722"/>
    </source>
</evidence>
<evidence type="ECO:0000256" key="1">
    <source>
        <dbReference type="ARBA" id="ARBA00022694"/>
    </source>
</evidence>
<dbReference type="SUPFAM" id="SSF54211">
    <property type="entry name" value="Ribosomal protein S5 domain 2-like"/>
    <property type="match status" value="1"/>
</dbReference>
<dbReference type="Gene3D" id="3.30.230.10">
    <property type="match status" value="1"/>
</dbReference>
<evidence type="ECO:0000256" key="4">
    <source>
        <dbReference type="ARBA" id="ARBA00022801"/>
    </source>
</evidence>
<evidence type="ECO:0000256" key="3">
    <source>
        <dbReference type="ARBA" id="ARBA00022759"/>
    </source>
</evidence>
<dbReference type="GO" id="GO:0042781">
    <property type="term" value="F:3'-tRNA processing endoribonuclease activity"/>
    <property type="evidence" value="ECO:0007669"/>
    <property type="project" value="TreeGrafter"/>
</dbReference>
<dbReference type="PANTHER" id="PTHR33992:SF1">
    <property type="entry name" value="RIBONUCLEASE P PROTEIN COMPONENT"/>
    <property type="match status" value="1"/>
</dbReference>
<dbReference type="EC" id="3.1.26.5" evidence="6 7"/>
<accession>A0A1G2QEP3</accession>
<keyword evidence="3 6" id="KW-0255">Endonuclease</keyword>
<evidence type="ECO:0000313" key="9">
    <source>
        <dbReference type="Proteomes" id="UP000177043"/>
    </source>
</evidence>